<sequence>MLKYNKISEYSYQILYLFTNDNFYHEDIIQEAKIYEQLNSCISICDLYKPLRLKEIDYLLESNDLRNYNIAFDHLYECVNSDCSFNRNNTCIRTKFEKKVSTYLIDKFDINVLFYNSYMLLQELNMILQNKNHISEIHLVDIYYQSIGARDEYCPGKNYNRIEESLFQFMQFLKINNVQSKVYLHVNPIQFTNCGFFNKCIDLILGIDMYYNCDMGIMKKYEIEFIAEKLLKNDGKLIICQNFEDQMEISEYIINPCHKLELTELTDYVQKKYYWKYRFENILSKIYYPMILFGLYISFIMFFEFPFISIIFNVNGIISLLYINISKKFKVKQNIYKFEDISLK</sequence>
<feature type="transmembrane region" description="Helical" evidence="1">
    <location>
        <begin position="282"/>
        <end position="301"/>
    </location>
</feature>
<dbReference type="AlphaFoldDB" id="A0A6C0LS91"/>
<reference evidence="2" key="1">
    <citation type="journal article" date="2020" name="Nature">
        <title>Giant virus diversity and host interactions through global metagenomics.</title>
        <authorList>
            <person name="Schulz F."/>
            <person name="Roux S."/>
            <person name="Paez-Espino D."/>
            <person name="Jungbluth S."/>
            <person name="Walsh D.A."/>
            <person name="Denef V.J."/>
            <person name="McMahon K.D."/>
            <person name="Konstantinidis K.T."/>
            <person name="Eloe-Fadrosh E.A."/>
            <person name="Kyrpides N.C."/>
            <person name="Woyke T."/>
        </authorList>
    </citation>
    <scope>NUCLEOTIDE SEQUENCE</scope>
    <source>
        <strain evidence="2">GVMAG-S-1014582-52</strain>
    </source>
</reference>
<proteinExistence type="predicted"/>
<accession>A0A6C0LS91</accession>
<organism evidence="2">
    <name type="scientific">viral metagenome</name>
    <dbReference type="NCBI Taxonomy" id="1070528"/>
    <lineage>
        <taxon>unclassified sequences</taxon>
        <taxon>metagenomes</taxon>
        <taxon>organismal metagenomes</taxon>
    </lineage>
</organism>
<keyword evidence="1" id="KW-0472">Membrane</keyword>
<keyword evidence="1" id="KW-0812">Transmembrane</keyword>
<keyword evidence="1" id="KW-1133">Transmembrane helix</keyword>
<name>A0A6C0LS91_9ZZZZ</name>
<evidence type="ECO:0000256" key="1">
    <source>
        <dbReference type="SAM" id="Phobius"/>
    </source>
</evidence>
<evidence type="ECO:0000313" key="2">
    <source>
        <dbReference type="EMBL" id="QHU33293.1"/>
    </source>
</evidence>
<feature type="transmembrane region" description="Helical" evidence="1">
    <location>
        <begin position="307"/>
        <end position="325"/>
    </location>
</feature>
<protein>
    <submittedName>
        <fullName evidence="2">Uncharacterized protein</fullName>
    </submittedName>
</protein>
<dbReference type="EMBL" id="MN740556">
    <property type="protein sequence ID" value="QHU33293.1"/>
    <property type="molecule type" value="Genomic_DNA"/>
</dbReference>